<dbReference type="Proteomes" id="UP001371456">
    <property type="component" value="Unassembled WGS sequence"/>
</dbReference>
<dbReference type="PANTHER" id="PTHR34801:SF2">
    <property type="entry name" value="EXPRESSED PROTEIN"/>
    <property type="match status" value="1"/>
</dbReference>
<reference evidence="1 2" key="1">
    <citation type="submission" date="2024-02" db="EMBL/GenBank/DDBJ databases">
        <title>de novo genome assembly of Solanum bulbocastanum strain 11H21.</title>
        <authorList>
            <person name="Hosaka A.J."/>
        </authorList>
    </citation>
    <scope>NUCLEOTIDE SEQUENCE [LARGE SCALE GENOMIC DNA]</scope>
    <source>
        <tissue evidence="1">Young leaves</tissue>
    </source>
</reference>
<dbReference type="AlphaFoldDB" id="A0AAN8U6E0"/>
<protein>
    <recommendedName>
        <fullName evidence="3">DUF1499 family protein</fullName>
    </recommendedName>
</protein>
<accession>A0AAN8U6E0</accession>
<organism evidence="1 2">
    <name type="scientific">Solanum bulbocastanum</name>
    <name type="common">Wild potato</name>
    <dbReference type="NCBI Taxonomy" id="147425"/>
    <lineage>
        <taxon>Eukaryota</taxon>
        <taxon>Viridiplantae</taxon>
        <taxon>Streptophyta</taxon>
        <taxon>Embryophyta</taxon>
        <taxon>Tracheophyta</taxon>
        <taxon>Spermatophyta</taxon>
        <taxon>Magnoliopsida</taxon>
        <taxon>eudicotyledons</taxon>
        <taxon>Gunneridae</taxon>
        <taxon>Pentapetalae</taxon>
        <taxon>asterids</taxon>
        <taxon>lamiids</taxon>
        <taxon>Solanales</taxon>
        <taxon>Solanaceae</taxon>
        <taxon>Solanoideae</taxon>
        <taxon>Solaneae</taxon>
        <taxon>Solanum</taxon>
    </lineage>
</organism>
<sequence length="217" mass="24754">MASLSSHHFYPNKFSSRVYTSKSSFSHFIVSCKEQQQDENTKQVGRREIILRSSEIALLGALFNFSGKKPSYLGVQKNPFGLALCPATNNCVSTSENISDATHYAPPWNYNPEGKRGNVSREKAMEELLQVLKSTKPDKSSPRIMEKKDDYVRVEYESPILGLVDDVEFWFPPDKKSIVQYRAASRMGNYDFDANRKRIKALRLELEKKGWASEDTV</sequence>
<keyword evidence="2" id="KW-1185">Reference proteome</keyword>
<comment type="caution">
    <text evidence="1">The sequence shown here is derived from an EMBL/GenBank/DDBJ whole genome shotgun (WGS) entry which is preliminary data.</text>
</comment>
<dbReference type="InterPro" id="IPR010865">
    <property type="entry name" value="DUF1499"/>
</dbReference>
<gene>
    <name evidence="1" type="ORF">RDI58_002198</name>
</gene>
<dbReference type="Pfam" id="PF07386">
    <property type="entry name" value="DUF1499"/>
    <property type="match status" value="1"/>
</dbReference>
<dbReference type="EMBL" id="JBANQN010000001">
    <property type="protein sequence ID" value="KAK6804414.1"/>
    <property type="molecule type" value="Genomic_DNA"/>
</dbReference>
<dbReference type="PANTHER" id="PTHR34801">
    <property type="entry name" value="EXPRESSED PROTEIN"/>
    <property type="match status" value="1"/>
</dbReference>
<evidence type="ECO:0008006" key="3">
    <source>
        <dbReference type="Google" id="ProtNLM"/>
    </source>
</evidence>
<evidence type="ECO:0000313" key="2">
    <source>
        <dbReference type="Proteomes" id="UP001371456"/>
    </source>
</evidence>
<name>A0AAN8U6E0_SOLBU</name>
<proteinExistence type="predicted"/>
<evidence type="ECO:0000313" key="1">
    <source>
        <dbReference type="EMBL" id="KAK6804414.1"/>
    </source>
</evidence>